<dbReference type="InterPro" id="IPR013087">
    <property type="entry name" value="Znf_C2H2_type"/>
</dbReference>
<feature type="domain" description="C2H2-type" evidence="6">
    <location>
        <begin position="56"/>
        <end position="86"/>
    </location>
</feature>
<dbReference type="GO" id="GO:0000978">
    <property type="term" value="F:RNA polymerase II cis-regulatory region sequence-specific DNA binding"/>
    <property type="evidence" value="ECO:0007669"/>
    <property type="project" value="TreeGrafter"/>
</dbReference>
<evidence type="ECO:0000256" key="4">
    <source>
        <dbReference type="ARBA" id="ARBA00022833"/>
    </source>
</evidence>
<name>A0A7R9M5D9_9ACAR</name>
<keyword evidence="8" id="KW-1185">Reference proteome</keyword>
<reference evidence="7" key="1">
    <citation type="submission" date="2020-11" db="EMBL/GenBank/DDBJ databases">
        <authorList>
            <person name="Tran Van P."/>
        </authorList>
    </citation>
    <scope>NUCLEOTIDE SEQUENCE</scope>
</reference>
<feature type="domain" description="C2H2-type" evidence="6">
    <location>
        <begin position="117"/>
        <end position="139"/>
    </location>
</feature>
<dbReference type="GO" id="GO:0000981">
    <property type="term" value="F:DNA-binding transcription factor activity, RNA polymerase II-specific"/>
    <property type="evidence" value="ECO:0007669"/>
    <property type="project" value="TreeGrafter"/>
</dbReference>
<dbReference type="FunFam" id="3.30.160.60:FF:000446">
    <property type="entry name" value="Zinc finger protein"/>
    <property type="match status" value="1"/>
</dbReference>
<keyword evidence="3 5" id="KW-0863">Zinc-finger</keyword>
<dbReference type="GO" id="GO:0000785">
    <property type="term" value="C:chromatin"/>
    <property type="evidence" value="ECO:0007669"/>
    <property type="project" value="TreeGrafter"/>
</dbReference>
<feature type="domain" description="C2H2-type" evidence="6">
    <location>
        <begin position="87"/>
        <end position="116"/>
    </location>
</feature>
<protein>
    <recommendedName>
        <fullName evidence="6">C2H2-type domain-containing protein</fullName>
    </recommendedName>
</protein>
<dbReference type="SUPFAM" id="SSF57667">
    <property type="entry name" value="beta-beta-alpha zinc fingers"/>
    <property type="match status" value="3"/>
</dbReference>
<dbReference type="PROSITE" id="PS00028">
    <property type="entry name" value="ZINC_FINGER_C2H2_1"/>
    <property type="match status" value="3"/>
</dbReference>
<dbReference type="GO" id="GO:0005667">
    <property type="term" value="C:transcription regulator complex"/>
    <property type="evidence" value="ECO:0007669"/>
    <property type="project" value="TreeGrafter"/>
</dbReference>
<keyword evidence="2" id="KW-0677">Repeat</keyword>
<dbReference type="GO" id="GO:0031519">
    <property type="term" value="C:PcG protein complex"/>
    <property type="evidence" value="ECO:0007669"/>
    <property type="project" value="TreeGrafter"/>
</dbReference>
<dbReference type="Gene3D" id="3.30.160.60">
    <property type="entry name" value="Classic Zinc Finger"/>
    <property type="match status" value="4"/>
</dbReference>
<dbReference type="FunFam" id="3.30.160.60:FF:000478">
    <property type="entry name" value="Zinc finger protein 133"/>
    <property type="match status" value="1"/>
</dbReference>
<gene>
    <name evidence="7" type="ORF">ONB1V03_LOCUS9395</name>
</gene>
<dbReference type="AlphaFoldDB" id="A0A7R9M5D9"/>
<evidence type="ECO:0000256" key="3">
    <source>
        <dbReference type="ARBA" id="ARBA00022771"/>
    </source>
</evidence>
<sequence>MNCNSIDLKSCKISEHHIRHTNIKVFQCDFNKCNKVFKNKSVLNKHKNSVHLNVRYVCDWSECRKQFIRKSHLLQHKSAVHLNEKTFQCNEENCGKRFSRNSHLIQHKRIHSGEKPFVCHFNDCKKAFTQKTQLNRHLKRKFKCRYNKCNEYYSDNNALKQHIIVLRQKILTGHPFTNKAYPILFLTDKYDISDDCIFSVNDPSVSHQILVATDGQGVDVVLSALSNQRLVLTEEVVGQYGRWIDLDNYDSNSRGFHFYIIKNSISTIHGHINLHHSNQNHYQSHPFPSDLIN</sequence>
<dbReference type="OrthoDB" id="4748970at2759"/>
<dbReference type="PROSITE" id="PS50157">
    <property type="entry name" value="ZINC_FINGER_C2H2_2"/>
    <property type="match status" value="4"/>
</dbReference>
<dbReference type="GO" id="GO:0008270">
    <property type="term" value="F:zinc ion binding"/>
    <property type="evidence" value="ECO:0007669"/>
    <property type="project" value="UniProtKB-KW"/>
</dbReference>
<dbReference type="Gene3D" id="3.90.180.10">
    <property type="entry name" value="Medium-chain alcohol dehydrogenases, catalytic domain"/>
    <property type="match status" value="1"/>
</dbReference>
<organism evidence="7">
    <name type="scientific">Oppiella nova</name>
    <dbReference type="NCBI Taxonomy" id="334625"/>
    <lineage>
        <taxon>Eukaryota</taxon>
        <taxon>Metazoa</taxon>
        <taxon>Ecdysozoa</taxon>
        <taxon>Arthropoda</taxon>
        <taxon>Chelicerata</taxon>
        <taxon>Arachnida</taxon>
        <taxon>Acari</taxon>
        <taxon>Acariformes</taxon>
        <taxon>Sarcoptiformes</taxon>
        <taxon>Oribatida</taxon>
        <taxon>Brachypylina</taxon>
        <taxon>Oppioidea</taxon>
        <taxon>Oppiidae</taxon>
        <taxon>Oppiella</taxon>
    </lineage>
</organism>
<dbReference type="SMART" id="SM00355">
    <property type="entry name" value="ZnF_C2H2"/>
    <property type="match status" value="5"/>
</dbReference>
<dbReference type="EMBL" id="OC920710">
    <property type="protein sequence ID" value="CAD7652735.1"/>
    <property type="molecule type" value="Genomic_DNA"/>
</dbReference>
<evidence type="ECO:0000313" key="8">
    <source>
        <dbReference type="Proteomes" id="UP000728032"/>
    </source>
</evidence>
<accession>A0A7R9M5D9</accession>
<feature type="domain" description="C2H2-type" evidence="6">
    <location>
        <begin position="26"/>
        <end position="56"/>
    </location>
</feature>
<evidence type="ECO:0000313" key="7">
    <source>
        <dbReference type="EMBL" id="CAD7652735.1"/>
    </source>
</evidence>
<evidence type="ECO:0000259" key="6">
    <source>
        <dbReference type="PROSITE" id="PS50157"/>
    </source>
</evidence>
<proteinExistence type="predicted"/>
<dbReference type="InterPro" id="IPR036236">
    <property type="entry name" value="Znf_C2H2_sf"/>
</dbReference>
<dbReference type="PANTHER" id="PTHR14003:SF19">
    <property type="entry name" value="YY2 TRANSCRIPTION FACTOR"/>
    <property type="match status" value="1"/>
</dbReference>
<dbReference type="EMBL" id="CAJPVJ010005885">
    <property type="protein sequence ID" value="CAG2169922.1"/>
    <property type="molecule type" value="Genomic_DNA"/>
</dbReference>
<dbReference type="Proteomes" id="UP000728032">
    <property type="component" value="Unassembled WGS sequence"/>
</dbReference>
<evidence type="ECO:0000256" key="1">
    <source>
        <dbReference type="ARBA" id="ARBA00022723"/>
    </source>
</evidence>
<keyword evidence="4" id="KW-0862">Zinc</keyword>
<evidence type="ECO:0000256" key="2">
    <source>
        <dbReference type="ARBA" id="ARBA00022737"/>
    </source>
</evidence>
<dbReference type="Pfam" id="PF00096">
    <property type="entry name" value="zf-C2H2"/>
    <property type="match status" value="4"/>
</dbReference>
<dbReference type="PANTHER" id="PTHR14003">
    <property type="entry name" value="TRANSCRIPTIONAL REPRESSOR PROTEIN YY"/>
    <property type="match status" value="1"/>
</dbReference>
<keyword evidence="1" id="KW-0479">Metal-binding</keyword>
<evidence type="ECO:0000256" key="5">
    <source>
        <dbReference type="PROSITE-ProRule" id="PRU00042"/>
    </source>
</evidence>